<protein>
    <submittedName>
        <fullName evidence="1">Uncharacterized protein</fullName>
    </submittedName>
</protein>
<evidence type="ECO:0000313" key="1">
    <source>
        <dbReference type="EMBL" id="CAG6637006.1"/>
    </source>
</evidence>
<dbReference type="EMBL" id="HBUF01096552">
    <property type="protein sequence ID" value="CAG6637006.1"/>
    <property type="molecule type" value="Transcribed_RNA"/>
</dbReference>
<organism evidence="1">
    <name type="scientific">Cacopsylla melanoneura</name>
    <dbReference type="NCBI Taxonomy" id="428564"/>
    <lineage>
        <taxon>Eukaryota</taxon>
        <taxon>Metazoa</taxon>
        <taxon>Ecdysozoa</taxon>
        <taxon>Arthropoda</taxon>
        <taxon>Hexapoda</taxon>
        <taxon>Insecta</taxon>
        <taxon>Pterygota</taxon>
        <taxon>Neoptera</taxon>
        <taxon>Paraneoptera</taxon>
        <taxon>Hemiptera</taxon>
        <taxon>Sternorrhyncha</taxon>
        <taxon>Psylloidea</taxon>
        <taxon>Psyllidae</taxon>
        <taxon>Psyllinae</taxon>
        <taxon>Cacopsylla</taxon>
    </lineage>
</organism>
<accession>A0A8D8QS35</accession>
<dbReference type="AlphaFoldDB" id="A0A8D8QS35"/>
<sequence length="108" mass="12653">MIILYSNINMQDFLSYLKYQYHHTGIHYTNRQSWERTYTDKFLPPFFRHFLAPKGFSSQVLIKDKNYLSKHQTVPERRSISLSGGVAFFPVQQASVPSTYSVGQKLTE</sequence>
<name>A0A8D8QS35_9HEMI</name>
<reference evidence="1" key="1">
    <citation type="submission" date="2021-05" db="EMBL/GenBank/DDBJ databases">
        <authorList>
            <person name="Alioto T."/>
            <person name="Alioto T."/>
            <person name="Gomez Garrido J."/>
        </authorList>
    </citation>
    <scope>NUCLEOTIDE SEQUENCE</scope>
</reference>
<proteinExistence type="predicted"/>